<name>A0A6I9TFP9_SESIN</name>
<proteinExistence type="predicted"/>
<dbReference type="GO" id="GO:0006351">
    <property type="term" value="P:DNA-templated transcription"/>
    <property type="evidence" value="ECO:0007669"/>
    <property type="project" value="InterPro"/>
</dbReference>
<dbReference type="InterPro" id="IPR025422">
    <property type="entry name" value="TGA_domain"/>
</dbReference>
<dbReference type="PANTHER" id="PTHR46354:SF7">
    <property type="entry name" value="PROTEIN DOG1-LIKE 1"/>
    <property type="match status" value="1"/>
</dbReference>
<dbReference type="Pfam" id="PF14144">
    <property type="entry name" value="DOG1"/>
    <property type="match status" value="1"/>
</dbReference>
<keyword evidence="2" id="KW-1185">Reference proteome</keyword>
<dbReference type="FunCoup" id="A0A6I9TFP9">
    <property type="interactions" value="64"/>
</dbReference>
<dbReference type="Proteomes" id="UP000504604">
    <property type="component" value="Linkage group LG6"/>
</dbReference>
<dbReference type="GeneID" id="105165452"/>
<dbReference type="GO" id="GO:0043565">
    <property type="term" value="F:sequence-specific DNA binding"/>
    <property type="evidence" value="ECO:0007669"/>
    <property type="project" value="InterPro"/>
</dbReference>
<dbReference type="InParanoid" id="A0A6I9TFP9"/>
<dbReference type="KEGG" id="sind:105165452"/>
<dbReference type="AlphaFoldDB" id="A0A6I9TFP9"/>
<feature type="domain" description="DOG1" evidence="1">
    <location>
        <begin position="118"/>
        <end position="355"/>
    </location>
</feature>
<dbReference type="PANTHER" id="PTHR46354">
    <property type="entry name" value="DOG1 DOMAIN-CONTAINING PROTEIN"/>
    <property type="match status" value="1"/>
</dbReference>
<evidence type="ECO:0000313" key="3">
    <source>
        <dbReference type="RefSeq" id="XP_011082770.1"/>
    </source>
</evidence>
<dbReference type="RefSeq" id="XP_011082770.1">
    <property type="nucleotide sequence ID" value="XM_011084468.2"/>
</dbReference>
<dbReference type="OrthoDB" id="1897224at2759"/>
<organism evidence="2 3">
    <name type="scientific">Sesamum indicum</name>
    <name type="common">Oriental sesame</name>
    <name type="synonym">Sesamum orientale</name>
    <dbReference type="NCBI Taxonomy" id="4182"/>
    <lineage>
        <taxon>Eukaryota</taxon>
        <taxon>Viridiplantae</taxon>
        <taxon>Streptophyta</taxon>
        <taxon>Embryophyta</taxon>
        <taxon>Tracheophyta</taxon>
        <taxon>Spermatophyta</taxon>
        <taxon>Magnoliopsida</taxon>
        <taxon>eudicotyledons</taxon>
        <taxon>Gunneridae</taxon>
        <taxon>Pentapetalae</taxon>
        <taxon>asterids</taxon>
        <taxon>lamiids</taxon>
        <taxon>Lamiales</taxon>
        <taxon>Pedaliaceae</taxon>
        <taxon>Sesamum</taxon>
    </lineage>
</organism>
<evidence type="ECO:0000313" key="2">
    <source>
        <dbReference type="Proteomes" id="UP000504604"/>
    </source>
</evidence>
<accession>A0A6I9TFP9</accession>
<dbReference type="PROSITE" id="PS51806">
    <property type="entry name" value="DOG1"/>
    <property type="match status" value="1"/>
</dbReference>
<gene>
    <name evidence="3" type="primary">LOC105165452</name>
</gene>
<evidence type="ECO:0000259" key="1">
    <source>
        <dbReference type="PROSITE" id="PS51806"/>
    </source>
</evidence>
<protein>
    <submittedName>
        <fullName evidence="3">Protein DOG1-like 1 isoform X1</fullName>
    </submittedName>
</protein>
<reference evidence="3" key="1">
    <citation type="submission" date="2025-08" db="UniProtKB">
        <authorList>
            <consortium name="RefSeq"/>
        </authorList>
    </citation>
    <scope>IDENTIFICATION</scope>
</reference>
<sequence length="362" mass="41129">MSDNQVSSLDLRQPLVKLELLVAFLISIILHVTSARHGLETSAWLRPAHFEDHPFHKRGFGAFRLFSVFSPCRRQRPSPFHKIPAPVHDSSPISFRDKILVWLLWMTQTLNTSTPLLALKLMCCFQNWILQQHQDLGELVNALSLNCKVPDDELKPLVEKSIKHFEEYHGRRALMAQHYAPSFFYPTWCTSFETAFFWIGGCRPSLAFRLVYSVCGTELSGQLSEILRGERKGNLADISAHQMEMINTLHCKTVREEDMMSTRMASLQEEIADEPLAMLATSAGRVGEWSKELVRAMDAHSLSLASILADADKLRISTLKELMAILTPFQGVDLLISIKKLHLSMHEWGKTKELQLRKPAAP</sequence>
<dbReference type="InterPro" id="IPR051886">
    <property type="entry name" value="Seed_Dev/Stress_Resp_Reg"/>
</dbReference>